<dbReference type="EMBL" id="BAAACF010000001">
    <property type="protein sequence ID" value="GAA0719453.1"/>
    <property type="molecule type" value="Genomic_DNA"/>
</dbReference>
<protein>
    <recommendedName>
        <fullName evidence="3">Lipoprotein</fullName>
    </recommendedName>
</protein>
<comment type="caution">
    <text evidence="1">The sequence shown here is derived from an EMBL/GenBank/DDBJ whole genome shotgun (WGS) entry which is preliminary data.</text>
</comment>
<evidence type="ECO:0000313" key="2">
    <source>
        <dbReference type="Proteomes" id="UP001500339"/>
    </source>
</evidence>
<evidence type="ECO:0008006" key="3">
    <source>
        <dbReference type="Google" id="ProtNLM"/>
    </source>
</evidence>
<reference evidence="1 2" key="1">
    <citation type="journal article" date="2019" name="Int. J. Syst. Evol. Microbiol.">
        <title>The Global Catalogue of Microorganisms (GCM) 10K type strain sequencing project: providing services to taxonomists for standard genome sequencing and annotation.</title>
        <authorList>
            <consortium name="The Broad Institute Genomics Platform"/>
            <consortium name="The Broad Institute Genome Sequencing Center for Infectious Disease"/>
            <person name="Wu L."/>
            <person name="Ma J."/>
        </authorList>
    </citation>
    <scope>NUCLEOTIDE SEQUENCE [LARGE SCALE GENOMIC DNA]</scope>
    <source>
        <strain evidence="1 2">JCM 1405</strain>
    </source>
</reference>
<proteinExistence type="predicted"/>
<gene>
    <name evidence="1" type="ORF">GCM10008905_07540</name>
</gene>
<accession>A0ABN1IQM5</accession>
<evidence type="ECO:0000313" key="1">
    <source>
        <dbReference type="EMBL" id="GAA0719453.1"/>
    </source>
</evidence>
<name>A0ABN1IQM5_9CLOT</name>
<sequence length="219" mass="25386">MKKKVGIFIVALTICIGITYKYNTSNKKEIGVTQKTVTVSKQEKEELNNHFTIFSKYKLEEFSENSLSVENAIDFAVQYNFDNNFEKFSIYKERCCAYIDKEYIEKTVNHYFGINIDTYSSTEKHEFIEDKYIAPLASGGSYNFSKIINLYEIEKDKLLAELEIYHAEGNFMGDINEDKEAWEKGEGEVPKLIGKKKAVLKRINEGGKGRYILLSYENF</sequence>
<organism evidence="1 2">
    <name type="scientific">Clostridium malenominatum</name>
    <dbReference type="NCBI Taxonomy" id="1539"/>
    <lineage>
        <taxon>Bacteria</taxon>
        <taxon>Bacillati</taxon>
        <taxon>Bacillota</taxon>
        <taxon>Clostridia</taxon>
        <taxon>Eubacteriales</taxon>
        <taxon>Clostridiaceae</taxon>
        <taxon>Clostridium</taxon>
    </lineage>
</organism>
<dbReference type="Proteomes" id="UP001500339">
    <property type="component" value="Unassembled WGS sequence"/>
</dbReference>
<dbReference type="RefSeq" id="WP_343766816.1">
    <property type="nucleotide sequence ID" value="NZ_BAAACF010000001.1"/>
</dbReference>
<keyword evidence="2" id="KW-1185">Reference proteome</keyword>